<organism evidence="2 3">
    <name type="scientific">Phaeosphaeria nodorum (strain SN15 / ATCC MYA-4574 / FGSC 10173)</name>
    <name type="common">Glume blotch fungus</name>
    <name type="synonym">Parastagonospora nodorum</name>
    <dbReference type="NCBI Taxonomy" id="321614"/>
    <lineage>
        <taxon>Eukaryota</taxon>
        <taxon>Fungi</taxon>
        <taxon>Dikarya</taxon>
        <taxon>Ascomycota</taxon>
        <taxon>Pezizomycotina</taxon>
        <taxon>Dothideomycetes</taxon>
        <taxon>Pleosporomycetidae</taxon>
        <taxon>Pleosporales</taxon>
        <taxon>Pleosporineae</taxon>
        <taxon>Phaeosphaeriaceae</taxon>
        <taxon>Parastagonospora</taxon>
    </lineage>
</organism>
<sequence length="88" mass="9667">MGGEDAHAVDKSWDAACRQLGAKKRLRNAEGLANKTPKRLRSESQPPERRSRKASGTLCSSQPHSLSLVHPIGCRECLRPGVKEGFCR</sequence>
<name>A0A7U2I7W1_PHANO</name>
<proteinExistence type="predicted"/>
<accession>A0A7U2I7W1</accession>
<evidence type="ECO:0000313" key="2">
    <source>
        <dbReference type="EMBL" id="QRD03592.1"/>
    </source>
</evidence>
<dbReference type="EMBL" id="CP069037">
    <property type="protein sequence ID" value="QRD03592.1"/>
    <property type="molecule type" value="Genomic_DNA"/>
</dbReference>
<protein>
    <submittedName>
        <fullName evidence="2">Uncharacterized protein</fullName>
    </submittedName>
</protein>
<evidence type="ECO:0000256" key="1">
    <source>
        <dbReference type="SAM" id="MobiDB-lite"/>
    </source>
</evidence>
<keyword evidence="3" id="KW-1185">Reference proteome</keyword>
<dbReference type="Proteomes" id="UP000663193">
    <property type="component" value="Chromosome 15"/>
</dbReference>
<gene>
    <name evidence="2" type="ORF">JI435_419920</name>
</gene>
<feature type="compositionally biased region" description="Basic and acidic residues" evidence="1">
    <location>
        <begin position="40"/>
        <end position="49"/>
    </location>
</feature>
<dbReference type="VEuPathDB" id="FungiDB:JI435_419920"/>
<evidence type="ECO:0000313" key="3">
    <source>
        <dbReference type="Proteomes" id="UP000663193"/>
    </source>
</evidence>
<dbReference type="AlphaFoldDB" id="A0A7U2I7W1"/>
<reference evidence="3" key="1">
    <citation type="journal article" date="2021" name="BMC Genomics">
        <title>Chromosome-level genome assembly and manually-curated proteome of model necrotroph Parastagonospora nodorum Sn15 reveals a genome-wide trove of candidate effector homologs, and redundancy of virulence-related functions within an accessory chromosome.</title>
        <authorList>
            <person name="Bertazzoni S."/>
            <person name="Jones D.A.B."/>
            <person name="Phan H.T."/>
            <person name="Tan K.-C."/>
            <person name="Hane J.K."/>
        </authorList>
    </citation>
    <scope>NUCLEOTIDE SEQUENCE [LARGE SCALE GENOMIC DNA]</scope>
    <source>
        <strain evidence="3">SN15 / ATCC MYA-4574 / FGSC 10173)</strain>
    </source>
</reference>
<feature type="region of interest" description="Disordered" evidence="1">
    <location>
        <begin position="27"/>
        <end position="64"/>
    </location>
</feature>